<feature type="transmembrane region" description="Helical" evidence="1">
    <location>
        <begin position="204"/>
        <end position="221"/>
    </location>
</feature>
<protein>
    <recommendedName>
        <fullName evidence="4">DUF2306 domain-containing protein</fullName>
    </recommendedName>
</protein>
<reference evidence="2 3" key="1">
    <citation type="journal article" date="2016" name="Genome Announc.">
        <title>First Complete Genome Sequence of a Subdivision 6 Acidobacterium Strain.</title>
        <authorList>
            <person name="Huang S."/>
            <person name="Vieira S."/>
            <person name="Bunk B."/>
            <person name="Riedel T."/>
            <person name="Sproer C."/>
            <person name="Overmann J."/>
        </authorList>
    </citation>
    <scope>NUCLEOTIDE SEQUENCE [LARGE SCALE GENOMIC DNA]</scope>
    <source>
        <strain evidence="3">DSM 100886 HEG_-6_39</strain>
    </source>
</reference>
<feature type="transmembrane region" description="Helical" evidence="1">
    <location>
        <begin position="98"/>
        <end position="118"/>
    </location>
</feature>
<evidence type="ECO:0000313" key="3">
    <source>
        <dbReference type="Proteomes" id="UP000076079"/>
    </source>
</evidence>
<keyword evidence="3" id="KW-1185">Reference proteome</keyword>
<dbReference type="OrthoDB" id="648493at2"/>
<dbReference type="AlphaFoldDB" id="A0A143PLL5"/>
<evidence type="ECO:0000256" key="1">
    <source>
        <dbReference type="SAM" id="Phobius"/>
    </source>
</evidence>
<reference evidence="3" key="2">
    <citation type="submission" date="2016-04" db="EMBL/GenBank/DDBJ databases">
        <title>First Complete Genome Sequence of a Subdivision 6 Acidobacterium.</title>
        <authorList>
            <person name="Huang S."/>
            <person name="Vieira S."/>
            <person name="Bunk B."/>
            <person name="Riedel T."/>
            <person name="Sproeer C."/>
            <person name="Overmann J."/>
        </authorList>
    </citation>
    <scope>NUCLEOTIDE SEQUENCE [LARGE SCALE GENOMIC DNA]</scope>
    <source>
        <strain evidence="3">DSM 100886 HEG_-6_39</strain>
    </source>
</reference>
<keyword evidence="1" id="KW-0472">Membrane</keyword>
<evidence type="ECO:0000313" key="2">
    <source>
        <dbReference type="EMBL" id="AMY09475.1"/>
    </source>
</evidence>
<organism evidence="2 3">
    <name type="scientific">Luteitalea pratensis</name>
    <dbReference type="NCBI Taxonomy" id="1855912"/>
    <lineage>
        <taxon>Bacteria</taxon>
        <taxon>Pseudomonadati</taxon>
        <taxon>Acidobacteriota</taxon>
        <taxon>Vicinamibacteria</taxon>
        <taxon>Vicinamibacterales</taxon>
        <taxon>Vicinamibacteraceae</taxon>
        <taxon>Luteitalea</taxon>
    </lineage>
</organism>
<feature type="transmembrane region" description="Helical" evidence="1">
    <location>
        <begin position="138"/>
        <end position="159"/>
    </location>
</feature>
<feature type="transmembrane region" description="Helical" evidence="1">
    <location>
        <begin position="26"/>
        <end position="46"/>
    </location>
</feature>
<accession>A0A143PLL5</accession>
<proteinExistence type="predicted"/>
<keyword evidence="1" id="KW-0812">Transmembrane</keyword>
<dbReference type="STRING" id="1855912.LuPra_02692"/>
<dbReference type="KEGG" id="abac:LuPra_02692"/>
<gene>
    <name evidence="2" type="ORF">LuPra_02692</name>
</gene>
<evidence type="ECO:0008006" key="4">
    <source>
        <dbReference type="Google" id="ProtNLM"/>
    </source>
</evidence>
<feature type="transmembrane region" description="Helical" evidence="1">
    <location>
        <begin position="66"/>
        <end position="86"/>
    </location>
</feature>
<keyword evidence="1" id="KW-1133">Transmembrane helix</keyword>
<feature type="transmembrane region" description="Helical" evidence="1">
    <location>
        <begin position="228"/>
        <end position="247"/>
    </location>
</feature>
<name>A0A143PLL5_LUTPR</name>
<sequence length="261" mass="29473">MARTSTVSSTGHVRTGRSPSQDWTRLFYVGAACVMLILVLIGFRHFFLHGSAHPGRELTPNIRTLIIVHGISMTGWVLAFLIQSLLIATRRRRVHMKLGPVAVVLAAFILVSGLWFNVASFRLVPPDFILWTLTMKQFMVLGFYTLFMFAVFVAVGIWYRRQPEIHRPMMLLATLSTMAPAIARIDVLNALYQGTVMERLFGPSLGMLILGAAFLVVKWYVTRTIDGWYAIGYGVLASTQLLTIQFARTRVWDEIARVLLR</sequence>
<dbReference type="Proteomes" id="UP000076079">
    <property type="component" value="Chromosome"/>
</dbReference>
<dbReference type="RefSeq" id="WP_157899136.1">
    <property type="nucleotide sequence ID" value="NZ_CP015136.1"/>
</dbReference>
<dbReference type="EMBL" id="CP015136">
    <property type="protein sequence ID" value="AMY09475.1"/>
    <property type="molecule type" value="Genomic_DNA"/>
</dbReference>